<sequence>MSILDVDLNSVGHRTRKAIRQLKERIHEKSPETNLASTADVMVRLLGRTGFSSIRAARVGIPVASSIARSSVDGAAPQGSRAAAAAKKKKMKVGDQPSLQEMMTHHGPAADESITNMVARSNG</sequence>
<evidence type="ECO:0000256" key="1">
    <source>
        <dbReference type="SAM" id="MobiDB-lite"/>
    </source>
</evidence>
<evidence type="ECO:0000313" key="2">
    <source>
        <dbReference type="EMBL" id="KOS17265.1"/>
    </source>
</evidence>
<organism evidence="2 3">
    <name type="scientific">Escovopsis weberi</name>
    <dbReference type="NCBI Taxonomy" id="150374"/>
    <lineage>
        <taxon>Eukaryota</taxon>
        <taxon>Fungi</taxon>
        <taxon>Dikarya</taxon>
        <taxon>Ascomycota</taxon>
        <taxon>Pezizomycotina</taxon>
        <taxon>Sordariomycetes</taxon>
        <taxon>Hypocreomycetidae</taxon>
        <taxon>Hypocreales</taxon>
        <taxon>Hypocreaceae</taxon>
        <taxon>Escovopsis</taxon>
    </lineage>
</organism>
<proteinExistence type="predicted"/>
<dbReference type="OrthoDB" id="5382952at2759"/>
<gene>
    <name evidence="2" type="ORF">ESCO_006410</name>
</gene>
<name>A0A0M9VS28_ESCWE</name>
<keyword evidence="3" id="KW-1185">Reference proteome</keyword>
<dbReference type="AlphaFoldDB" id="A0A0M9VS28"/>
<comment type="caution">
    <text evidence="2">The sequence shown here is derived from an EMBL/GenBank/DDBJ whole genome shotgun (WGS) entry which is preliminary data.</text>
</comment>
<feature type="region of interest" description="Disordered" evidence="1">
    <location>
        <begin position="71"/>
        <end position="95"/>
    </location>
</feature>
<dbReference type="Proteomes" id="UP000053831">
    <property type="component" value="Unassembled WGS sequence"/>
</dbReference>
<dbReference type="STRING" id="150374.A0A0M9VS28"/>
<reference evidence="2 3" key="1">
    <citation type="submission" date="2015-07" db="EMBL/GenBank/DDBJ databases">
        <title>The genome of the fungus Escovopsis weberi, a specialized disease agent of ant agriculture.</title>
        <authorList>
            <person name="de Man T.J."/>
            <person name="Stajich J.E."/>
            <person name="Kubicek C.P."/>
            <person name="Chenthamara K."/>
            <person name="Atanasova L."/>
            <person name="Druzhinina I.S."/>
            <person name="Birnbaum S."/>
            <person name="Barribeau S.M."/>
            <person name="Teiling C."/>
            <person name="Suen G."/>
            <person name="Currie C."/>
            <person name="Gerardo N.M."/>
        </authorList>
    </citation>
    <scope>NUCLEOTIDE SEQUENCE [LARGE SCALE GENOMIC DNA]</scope>
</reference>
<protein>
    <submittedName>
        <fullName evidence="2">Uncharacterized protein</fullName>
    </submittedName>
</protein>
<dbReference type="EMBL" id="LGSR01000026">
    <property type="protein sequence ID" value="KOS17265.1"/>
    <property type="molecule type" value="Genomic_DNA"/>
</dbReference>
<evidence type="ECO:0000313" key="3">
    <source>
        <dbReference type="Proteomes" id="UP000053831"/>
    </source>
</evidence>
<accession>A0A0M9VS28</accession>